<gene>
    <name evidence="10" type="ORF">PPERSA_08877</name>
</gene>
<dbReference type="InterPro" id="IPR029768">
    <property type="entry name" value="Aldolase_I_AS"/>
</dbReference>
<dbReference type="InParanoid" id="A0A0V0R3U7"/>
<comment type="catalytic activity">
    <reaction evidence="1 8">
        <text>beta-D-fructose 1,6-bisphosphate = D-glyceraldehyde 3-phosphate + dihydroxyacetone phosphate</text>
        <dbReference type="Rhea" id="RHEA:14729"/>
        <dbReference type="ChEBI" id="CHEBI:32966"/>
        <dbReference type="ChEBI" id="CHEBI:57642"/>
        <dbReference type="ChEBI" id="CHEBI:59776"/>
        <dbReference type="EC" id="4.1.2.13"/>
    </reaction>
</comment>
<dbReference type="PROSITE" id="PS00158">
    <property type="entry name" value="ALDOLASE_CLASS_I"/>
    <property type="match status" value="1"/>
</dbReference>
<dbReference type="Proteomes" id="UP000054937">
    <property type="component" value="Unassembled WGS sequence"/>
</dbReference>
<dbReference type="InterPro" id="IPR013785">
    <property type="entry name" value="Aldolase_TIM"/>
</dbReference>
<proteinExistence type="inferred from homology"/>
<organism evidence="10 11">
    <name type="scientific">Pseudocohnilembus persalinus</name>
    <name type="common">Ciliate</name>
    <dbReference type="NCBI Taxonomy" id="266149"/>
    <lineage>
        <taxon>Eukaryota</taxon>
        <taxon>Sar</taxon>
        <taxon>Alveolata</taxon>
        <taxon>Ciliophora</taxon>
        <taxon>Intramacronucleata</taxon>
        <taxon>Oligohymenophorea</taxon>
        <taxon>Scuticociliatia</taxon>
        <taxon>Philasterida</taxon>
        <taxon>Pseudocohnilembidae</taxon>
        <taxon>Pseudocohnilembus</taxon>
    </lineage>
</organism>
<evidence type="ECO:0000256" key="3">
    <source>
        <dbReference type="ARBA" id="ARBA00010387"/>
    </source>
</evidence>
<name>A0A0V0R3U7_PSEPJ</name>
<dbReference type="InterPro" id="IPR000741">
    <property type="entry name" value="FBA_I"/>
</dbReference>
<dbReference type="GO" id="GO:0004332">
    <property type="term" value="F:fructose-bisphosphate aldolase activity"/>
    <property type="evidence" value="ECO:0007669"/>
    <property type="project" value="UniProtKB-EC"/>
</dbReference>
<dbReference type="PANTHER" id="PTHR11627">
    <property type="entry name" value="FRUCTOSE-BISPHOSPHATE ALDOLASE"/>
    <property type="match status" value="1"/>
</dbReference>
<dbReference type="Gene3D" id="3.20.20.70">
    <property type="entry name" value="Aldolase class I"/>
    <property type="match status" value="1"/>
</dbReference>
<dbReference type="FunFam" id="3.20.20.70:FF:000140">
    <property type="entry name" value="Fructose-bisphosphate aldolase"/>
    <property type="match status" value="1"/>
</dbReference>
<dbReference type="OMA" id="GDAMQKW"/>
<evidence type="ECO:0000256" key="8">
    <source>
        <dbReference type="RuleBase" id="RU003994"/>
    </source>
</evidence>
<dbReference type="OrthoDB" id="36455at2759"/>
<keyword evidence="11" id="KW-1185">Reference proteome</keyword>
<dbReference type="AlphaFoldDB" id="A0A0V0R3U7"/>
<dbReference type="UniPathway" id="UPA00109">
    <property type="reaction ID" value="UER00183"/>
</dbReference>
<evidence type="ECO:0000256" key="2">
    <source>
        <dbReference type="ARBA" id="ARBA00004714"/>
    </source>
</evidence>
<dbReference type="GO" id="GO:0006096">
    <property type="term" value="P:glycolytic process"/>
    <property type="evidence" value="ECO:0007669"/>
    <property type="project" value="UniProtKB-UniPathway"/>
</dbReference>
<comment type="caution">
    <text evidence="10">The sequence shown here is derived from an EMBL/GenBank/DDBJ whole genome shotgun (WGS) entry which is preliminary data.</text>
</comment>
<keyword evidence="6 8" id="KW-0456">Lyase</keyword>
<protein>
    <recommendedName>
        <fullName evidence="4 8">Fructose-bisphosphate aldolase</fullName>
        <ecNumber evidence="4 8">4.1.2.13</ecNumber>
    </recommendedName>
</protein>
<dbReference type="EC" id="4.1.2.13" evidence="4 8"/>
<dbReference type="SUPFAM" id="SSF51569">
    <property type="entry name" value="Aldolase"/>
    <property type="match status" value="1"/>
</dbReference>
<comment type="similarity">
    <text evidence="3 8">Belongs to the class I fructose-bisphosphate aldolase family.</text>
</comment>
<evidence type="ECO:0000256" key="1">
    <source>
        <dbReference type="ARBA" id="ARBA00000441"/>
    </source>
</evidence>
<comment type="pathway">
    <text evidence="2 9">Carbohydrate degradation; glycolysis; D-glyceraldehyde 3-phosphate and glycerone phosphate from D-glucose: step 4/4.</text>
</comment>
<accession>A0A0V0R3U7</accession>
<evidence type="ECO:0000256" key="7">
    <source>
        <dbReference type="ARBA" id="ARBA00023270"/>
    </source>
</evidence>
<evidence type="ECO:0000256" key="4">
    <source>
        <dbReference type="ARBA" id="ARBA00013068"/>
    </source>
</evidence>
<reference evidence="10 11" key="1">
    <citation type="journal article" date="2015" name="Sci. Rep.">
        <title>Genome of the facultative scuticociliatosis pathogen Pseudocohnilembus persalinus provides insight into its virulence through horizontal gene transfer.</title>
        <authorList>
            <person name="Xiong J."/>
            <person name="Wang G."/>
            <person name="Cheng J."/>
            <person name="Tian M."/>
            <person name="Pan X."/>
            <person name="Warren A."/>
            <person name="Jiang C."/>
            <person name="Yuan D."/>
            <person name="Miao W."/>
        </authorList>
    </citation>
    <scope>NUCLEOTIDE SEQUENCE [LARGE SCALE GENOMIC DNA]</scope>
    <source>
        <strain evidence="10">36N120E</strain>
    </source>
</reference>
<evidence type="ECO:0000256" key="6">
    <source>
        <dbReference type="ARBA" id="ARBA00023239"/>
    </source>
</evidence>
<evidence type="ECO:0000256" key="9">
    <source>
        <dbReference type="RuleBase" id="RU004257"/>
    </source>
</evidence>
<dbReference type="Pfam" id="PF00274">
    <property type="entry name" value="Glycolytic"/>
    <property type="match status" value="1"/>
</dbReference>
<keyword evidence="5 8" id="KW-0324">Glycolysis</keyword>
<dbReference type="EMBL" id="LDAU01000054">
    <property type="protein sequence ID" value="KRX09161.1"/>
    <property type="molecule type" value="Genomic_DNA"/>
</dbReference>
<evidence type="ECO:0000256" key="5">
    <source>
        <dbReference type="ARBA" id="ARBA00023152"/>
    </source>
</evidence>
<sequence length="316" mass="34667">MNPKVPSEKNSQTLFTCPDLEKYISGVILFSETVNQKTDDGKKFVELLASRGIVPGIKVDKGLQKIPGTDETSTKGLDSLAAMAKEYYGYGCRFAKWRSVLQIDIEKNQPSELAIQENAWGLARYAAICQENGLVPIVEPEILVDGTHSIEQSQKVTEKVLSAVFRALQQQNIFFEGCLLKPNMVTPGSQNPDKEKITAEEIATRTVIALSRTVVPALVGVTFLSGGQSEEQASLNLNAMNKLDGIRRPWALTFSYGRALQNSAVKAWAGKDENVKVAQEKLLERAKANGEAQLGQYKGSSDASANESLFVNNYKY</sequence>
<evidence type="ECO:0000313" key="11">
    <source>
        <dbReference type="Proteomes" id="UP000054937"/>
    </source>
</evidence>
<dbReference type="NCBIfam" id="NF033379">
    <property type="entry name" value="FrucBisAld_I"/>
    <property type="match status" value="1"/>
</dbReference>
<dbReference type="FunCoup" id="A0A0V0R3U7">
    <property type="interactions" value="50"/>
</dbReference>
<keyword evidence="7" id="KW-0704">Schiff base</keyword>
<evidence type="ECO:0000313" key="10">
    <source>
        <dbReference type="EMBL" id="KRX09161.1"/>
    </source>
</evidence>